<feature type="non-terminal residue" evidence="1">
    <location>
        <position position="1"/>
    </location>
</feature>
<feature type="non-terminal residue" evidence="1">
    <location>
        <position position="195"/>
    </location>
</feature>
<dbReference type="GeneID" id="64692565"/>
<evidence type="ECO:0000313" key="1">
    <source>
        <dbReference type="EMBL" id="KAG2112012.1"/>
    </source>
</evidence>
<dbReference type="Proteomes" id="UP000823399">
    <property type="component" value="Unassembled WGS sequence"/>
</dbReference>
<evidence type="ECO:0000313" key="2">
    <source>
        <dbReference type="Proteomes" id="UP000823399"/>
    </source>
</evidence>
<dbReference type="EMBL" id="JABBWM010000016">
    <property type="protein sequence ID" value="KAG2112012.1"/>
    <property type="molecule type" value="Genomic_DNA"/>
</dbReference>
<dbReference type="OrthoDB" id="3259848at2759"/>
<proteinExistence type="predicted"/>
<comment type="caution">
    <text evidence="1">The sequence shown here is derived from an EMBL/GenBank/DDBJ whole genome shotgun (WGS) entry which is preliminary data.</text>
</comment>
<dbReference type="AlphaFoldDB" id="A0A9P7FCM5"/>
<keyword evidence="2" id="KW-1185">Reference proteome</keyword>
<reference evidence="1" key="1">
    <citation type="journal article" date="2020" name="New Phytol.">
        <title>Comparative genomics reveals dynamic genome evolution in host specialist ectomycorrhizal fungi.</title>
        <authorList>
            <person name="Lofgren L.A."/>
            <person name="Nguyen N.H."/>
            <person name="Vilgalys R."/>
            <person name="Ruytinx J."/>
            <person name="Liao H.L."/>
            <person name="Branco S."/>
            <person name="Kuo A."/>
            <person name="LaButti K."/>
            <person name="Lipzen A."/>
            <person name="Andreopoulos W."/>
            <person name="Pangilinan J."/>
            <person name="Riley R."/>
            <person name="Hundley H."/>
            <person name="Na H."/>
            <person name="Barry K."/>
            <person name="Grigoriev I.V."/>
            <person name="Stajich J.E."/>
            <person name="Kennedy P.G."/>
        </authorList>
    </citation>
    <scope>NUCLEOTIDE SEQUENCE</scope>
    <source>
        <strain evidence="1">FC423</strain>
    </source>
</reference>
<protein>
    <submittedName>
        <fullName evidence="1">Uncharacterized protein</fullName>
    </submittedName>
</protein>
<dbReference type="RefSeq" id="XP_041295069.1">
    <property type="nucleotide sequence ID" value="XM_041430306.1"/>
</dbReference>
<accession>A0A9P7FCM5</accession>
<name>A0A9P7FCM5_9AGAM</name>
<organism evidence="1 2">
    <name type="scientific">Suillus discolor</name>
    <dbReference type="NCBI Taxonomy" id="1912936"/>
    <lineage>
        <taxon>Eukaryota</taxon>
        <taxon>Fungi</taxon>
        <taxon>Dikarya</taxon>
        <taxon>Basidiomycota</taxon>
        <taxon>Agaricomycotina</taxon>
        <taxon>Agaricomycetes</taxon>
        <taxon>Agaricomycetidae</taxon>
        <taxon>Boletales</taxon>
        <taxon>Suillineae</taxon>
        <taxon>Suillaceae</taxon>
        <taxon>Suillus</taxon>
    </lineage>
</organism>
<gene>
    <name evidence="1" type="ORF">F5147DRAFT_544829</name>
</gene>
<sequence>LPPSPSTENHLQQWISAFINLSPNSQAQGASVLEGIASSSKNVTSRPNTTSISRTLFDSSKEIATSSGLDSTYNFGIHHFIQDLTNTGEYCPLNLFSNRNTEHLHREGHSLKCTKVHVNRVSHHLLDLSQFKSEHNLDPLTWQEAFQCYLSWITDVGDTPSIKQWTMHFTTLAKDKAIHKNFCAILEFNIKTRQN</sequence>